<organism evidence="1">
    <name type="scientific">Chromera velia CCMP2878</name>
    <dbReference type="NCBI Taxonomy" id="1169474"/>
    <lineage>
        <taxon>Eukaryota</taxon>
        <taxon>Sar</taxon>
        <taxon>Alveolata</taxon>
        <taxon>Colpodellida</taxon>
        <taxon>Chromeraceae</taxon>
        <taxon>Chromera</taxon>
    </lineage>
</organism>
<evidence type="ECO:0000313" key="1">
    <source>
        <dbReference type="EMBL" id="CEM14647.1"/>
    </source>
</evidence>
<name>A0A0G4FKZ6_9ALVE</name>
<reference evidence="1" key="1">
    <citation type="submission" date="2014-11" db="EMBL/GenBank/DDBJ databases">
        <authorList>
            <person name="Otto D Thomas"/>
            <person name="Naeem Raeece"/>
        </authorList>
    </citation>
    <scope>NUCLEOTIDE SEQUENCE</scope>
</reference>
<sequence>MKGLDDFFRWAQRRHGGLGARVALLLVQKAASWNIPGGAQNVVEAWRGTRLEETAIRVWGVGGSFSFAIRVWGMAG</sequence>
<dbReference type="VEuPathDB" id="CryptoDB:Cvel_17554"/>
<protein>
    <submittedName>
        <fullName evidence="1">Uncharacterized protein</fullName>
    </submittedName>
</protein>
<dbReference type="EMBL" id="CDMZ01000451">
    <property type="protein sequence ID" value="CEM14647.1"/>
    <property type="molecule type" value="Genomic_DNA"/>
</dbReference>
<proteinExistence type="predicted"/>
<dbReference type="AlphaFoldDB" id="A0A0G4FKZ6"/>
<accession>A0A0G4FKZ6</accession>
<gene>
    <name evidence="1" type="ORF">Cvel_17554</name>
</gene>